<feature type="domain" description="YjiS-like" evidence="2">
    <location>
        <begin position="27"/>
        <end position="62"/>
    </location>
</feature>
<evidence type="ECO:0000313" key="4">
    <source>
        <dbReference type="Proteomes" id="UP000307378"/>
    </source>
</evidence>
<dbReference type="AlphaFoldDB" id="A0A4S8Q2Y3"/>
<comment type="caution">
    <text evidence="3">The sequence shown here is derived from an EMBL/GenBank/DDBJ whole genome shotgun (WGS) entry which is preliminary data.</text>
</comment>
<proteinExistence type="predicted"/>
<accession>A0A4S8Q2Y3</accession>
<evidence type="ECO:0000259" key="2">
    <source>
        <dbReference type="Pfam" id="PF06568"/>
    </source>
</evidence>
<name>A0A4S8Q2Y3_9HYPH</name>
<gene>
    <name evidence="3" type="ORF">FAA86_14445</name>
</gene>
<dbReference type="InterPro" id="IPR009506">
    <property type="entry name" value="YjiS-like"/>
</dbReference>
<dbReference type="Pfam" id="PF06568">
    <property type="entry name" value="YjiS-like"/>
    <property type="match status" value="1"/>
</dbReference>
<sequence length="81" mass="9390">MSSRAPLERASPDRSRGALAKSTAALVRVMTFWLRRRRTRLHLAQLTEEQLRDVGLTPEMAEREIGKSRLLMLDRPYQPPF</sequence>
<protein>
    <submittedName>
        <fullName evidence="3">DUF1127 domain-containing protein</fullName>
    </submittedName>
</protein>
<organism evidence="3 4">
    <name type="scientific">Rhizobium rosettiformans W3</name>
    <dbReference type="NCBI Taxonomy" id="538378"/>
    <lineage>
        <taxon>Bacteria</taxon>
        <taxon>Pseudomonadati</taxon>
        <taxon>Pseudomonadota</taxon>
        <taxon>Alphaproteobacteria</taxon>
        <taxon>Hyphomicrobiales</taxon>
        <taxon>Rhizobiaceae</taxon>
        <taxon>Rhizobium/Agrobacterium group</taxon>
        <taxon>Rhizobium</taxon>
    </lineage>
</organism>
<dbReference type="EMBL" id="STGU01000007">
    <property type="protein sequence ID" value="THV34969.1"/>
    <property type="molecule type" value="Genomic_DNA"/>
</dbReference>
<reference evidence="3 4" key="1">
    <citation type="submission" date="2019-04" db="EMBL/GenBank/DDBJ databases">
        <title>genome sequence of strain W3.</title>
        <authorList>
            <person name="Gao J."/>
            <person name="Sun J."/>
        </authorList>
    </citation>
    <scope>NUCLEOTIDE SEQUENCE [LARGE SCALE GENOMIC DNA]</scope>
    <source>
        <strain evidence="3 4">W3</strain>
    </source>
</reference>
<dbReference type="Proteomes" id="UP000307378">
    <property type="component" value="Unassembled WGS sequence"/>
</dbReference>
<evidence type="ECO:0000256" key="1">
    <source>
        <dbReference type="SAM" id="MobiDB-lite"/>
    </source>
</evidence>
<evidence type="ECO:0000313" key="3">
    <source>
        <dbReference type="EMBL" id="THV34969.1"/>
    </source>
</evidence>
<feature type="compositionally biased region" description="Basic and acidic residues" evidence="1">
    <location>
        <begin position="1"/>
        <end position="16"/>
    </location>
</feature>
<feature type="region of interest" description="Disordered" evidence="1">
    <location>
        <begin position="1"/>
        <end position="20"/>
    </location>
</feature>